<dbReference type="Pfam" id="PF00126">
    <property type="entry name" value="HTH_1"/>
    <property type="match status" value="1"/>
</dbReference>
<evidence type="ECO:0000313" key="6">
    <source>
        <dbReference type="EMBL" id="TCL39496.1"/>
    </source>
</evidence>
<dbReference type="InterPro" id="IPR050950">
    <property type="entry name" value="HTH-type_LysR_regulators"/>
</dbReference>
<evidence type="ECO:0000256" key="2">
    <source>
        <dbReference type="ARBA" id="ARBA00023015"/>
    </source>
</evidence>
<dbReference type="Proteomes" id="UP000295063">
    <property type="component" value="Unassembled WGS sequence"/>
</dbReference>
<keyword evidence="2" id="KW-0805">Transcription regulation</keyword>
<gene>
    <name evidence="6" type="ORF">EV210_102414</name>
</gene>
<reference evidence="6 7" key="1">
    <citation type="submission" date="2019-03" db="EMBL/GenBank/DDBJ databases">
        <title>Genomic Encyclopedia of Type Strains, Phase IV (KMG-IV): sequencing the most valuable type-strain genomes for metagenomic binning, comparative biology and taxonomic classification.</title>
        <authorList>
            <person name="Goeker M."/>
        </authorList>
    </citation>
    <scope>NUCLEOTIDE SEQUENCE [LARGE SCALE GENOMIC DNA]</scope>
    <source>
        <strain evidence="6 7">DSM 15969</strain>
    </source>
</reference>
<keyword evidence="7" id="KW-1185">Reference proteome</keyword>
<keyword evidence="4" id="KW-0804">Transcription</keyword>
<dbReference type="GO" id="GO:0005829">
    <property type="term" value="C:cytosol"/>
    <property type="evidence" value="ECO:0007669"/>
    <property type="project" value="TreeGrafter"/>
</dbReference>
<dbReference type="InterPro" id="IPR036388">
    <property type="entry name" value="WH-like_DNA-bd_sf"/>
</dbReference>
<dbReference type="PROSITE" id="PS50931">
    <property type="entry name" value="HTH_LYSR"/>
    <property type="match status" value="1"/>
</dbReference>
<dbReference type="PRINTS" id="PR00039">
    <property type="entry name" value="HTHLYSR"/>
</dbReference>
<dbReference type="AlphaFoldDB" id="A0A4R1Q9Y4"/>
<accession>A0A4R1Q9Y4</accession>
<dbReference type="InterPro" id="IPR005119">
    <property type="entry name" value="LysR_subst-bd"/>
</dbReference>
<name>A0A4R1Q9Y4_9FIRM</name>
<feature type="domain" description="HTH lysR-type" evidence="5">
    <location>
        <begin position="1"/>
        <end position="58"/>
    </location>
</feature>
<dbReference type="OrthoDB" id="9803735at2"/>
<dbReference type="FunFam" id="1.10.10.10:FF:000001">
    <property type="entry name" value="LysR family transcriptional regulator"/>
    <property type="match status" value="1"/>
</dbReference>
<dbReference type="RefSeq" id="WP_132076104.1">
    <property type="nucleotide sequence ID" value="NZ_DAMAKO010000008.1"/>
</dbReference>
<dbReference type="SUPFAM" id="SSF46785">
    <property type="entry name" value="Winged helix' DNA-binding domain"/>
    <property type="match status" value="1"/>
</dbReference>
<dbReference type="PANTHER" id="PTHR30419">
    <property type="entry name" value="HTH-TYPE TRANSCRIPTIONAL REGULATOR YBHD"/>
    <property type="match status" value="1"/>
</dbReference>
<evidence type="ECO:0000259" key="5">
    <source>
        <dbReference type="PROSITE" id="PS50931"/>
    </source>
</evidence>
<protein>
    <submittedName>
        <fullName evidence="6">DNA-binding transcriptional LysR family regulator</fullName>
    </submittedName>
</protein>
<keyword evidence="3 6" id="KW-0238">DNA-binding</keyword>
<sequence>MNSRHAHYILTVLEEGSISNAAKKLYISQPSLSQMIQAIEQNLKIKIFNRHTSPISLTFAGTKYVEAARKILTINRNLTTALNEIKDETHGIIRVGISIHRSMYLLPKILPIFTEKYPDVELQLIEDSSNKIEELARNEEIDLAFVNPEQQLEELEYILLQQERMVLFASMDTELAKNRAPESEIFITDAGHEKFIALHRGQGVRVIQDKMFHEAGISPKIIVETKSVEVARRLAIACKAVTIYPETMLNKLENFNSCSTYFPIIGEQFKRNFYLCYNRDLYLSRFMQEFISIAQAASQ</sequence>
<evidence type="ECO:0000313" key="7">
    <source>
        <dbReference type="Proteomes" id="UP000295063"/>
    </source>
</evidence>
<dbReference type="InterPro" id="IPR036390">
    <property type="entry name" value="WH_DNA-bd_sf"/>
</dbReference>
<dbReference type="CDD" id="cd05466">
    <property type="entry name" value="PBP2_LTTR_substrate"/>
    <property type="match status" value="1"/>
</dbReference>
<comment type="caution">
    <text evidence="6">The sequence shown here is derived from an EMBL/GenBank/DDBJ whole genome shotgun (WGS) entry which is preliminary data.</text>
</comment>
<dbReference type="GO" id="GO:0003677">
    <property type="term" value="F:DNA binding"/>
    <property type="evidence" value="ECO:0007669"/>
    <property type="project" value="UniProtKB-KW"/>
</dbReference>
<organism evidence="6 7">
    <name type="scientific">Anaerospora hongkongensis</name>
    <dbReference type="NCBI Taxonomy" id="244830"/>
    <lineage>
        <taxon>Bacteria</taxon>
        <taxon>Bacillati</taxon>
        <taxon>Bacillota</taxon>
        <taxon>Negativicutes</taxon>
        <taxon>Selenomonadales</taxon>
        <taxon>Sporomusaceae</taxon>
        <taxon>Anaerospora</taxon>
    </lineage>
</organism>
<dbReference type="Gene3D" id="3.40.190.290">
    <property type="match status" value="1"/>
</dbReference>
<proteinExistence type="inferred from homology"/>
<evidence type="ECO:0000256" key="4">
    <source>
        <dbReference type="ARBA" id="ARBA00023163"/>
    </source>
</evidence>
<dbReference type="GO" id="GO:0003700">
    <property type="term" value="F:DNA-binding transcription factor activity"/>
    <property type="evidence" value="ECO:0007669"/>
    <property type="project" value="InterPro"/>
</dbReference>
<comment type="similarity">
    <text evidence="1">Belongs to the LysR transcriptional regulatory family.</text>
</comment>
<dbReference type="SUPFAM" id="SSF53850">
    <property type="entry name" value="Periplasmic binding protein-like II"/>
    <property type="match status" value="1"/>
</dbReference>
<evidence type="ECO:0000256" key="3">
    <source>
        <dbReference type="ARBA" id="ARBA00023125"/>
    </source>
</evidence>
<evidence type="ECO:0000256" key="1">
    <source>
        <dbReference type="ARBA" id="ARBA00009437"/>
    </source>
</evidence>
<dbReference type="Gene3D" id="1.10.10.10">
    <property type="entry name" value="Winged helix-like DNA-binding domain superfamily/Winged helix DNA-binding domain"/>
    <property type="match status" value="1"/>
</dbReference>
<dbReference type="EMBL" id="SLUI01000002">
    <property type="protein sequence ID" value="TCL39496.1"/>
    <property type="molecule type" value="Genomic_DNA"/>
</dbReference>
<dbReference type="InterPro" id="IPR000847">
    <property type="entry name" value="LysR_HTH_N"/>
</dbReference>
<dbReference type="Pfam" id="PF03466">
    <property type="entry name" value="LysR_substrate"/>
    <property type="match status" value="1"/>
</dbReference>